<dbReference type="InterPro" id="IPR050430">
    <property type="entry name" value="Peptidase_S1"/>
</dbReference>
<dbReference type="PANTHER" id="PTHR24276">
    <property type="entry name" value="POLYSERASE-RELATED"/>
    <property type="match status" value="1"/>
</dbReference>
<evidence type="ECO:0000256" key="3">
    <source>
        <dbReference type="ARBA" id="ARBA00022670"/>
    </source>
</evidence>
<dbReference type="Gene3D" id="2.40.10.10">
    <property type="entry name" value="Trypsin-like serine proteases"/>
    <property type="match status" value="1"/>
</dbReference>
<dbReference type="PANTHER" id="PTHR24276:SF91">
    <property type="entry name" value="AT26814P-RELATED"/>
    <property type="match status" value="1"/>
</dbReference>
<dbReference type="SUPFAM" id="SSF50494">
    <property type="entry name" value="Trypsin-like serine proteases"/>
    <property type="match status" value="1"/>
</dbReference>
<evidence type="ECO:0000256" key="4">
    <source>
        <dbReference type="ARBA" id="ARBA00022801"/>
    </source>
</evidence>
<evidence type="ECO:0000259" key="7">
    <source>
        <dbReference type="PROSITE" id="PS50240"/>
    </source>
</evidence>
<name>A0A8K0CSX2_IGNLU</name>
<dbReference type="PROSITE" id="PS50240">
    <property type="entry name" value="TRYPSIN_DOM"/>
    <property type="match status" value="1"/>
</dbReference>
<dbReference type="EMBL" id="VTPC01071706">
    <property type="protein sequence ID" value="KAF2889015.1"/>
    <property type="molecule type" value="Genomic_DNA"/>
</dbReference>
<reference evidence="8" key="1">
    <citation type="submission" date="2019-08" db="EMBL/GenBank/DDBJ databases">
        <title>The genome of the North American firefly Photinus pyralis.</title>
        <authorList>
            <consortium name="Photinus pyralis genome working group"/>
            <person name="Fallon T.R."/>
            <person name="Sander Lower S.E."/>
            <person name="Weng J.-K."/>
        </authorList>
    </citation>
    <scope>NUCLEOTIDE SEQUENCE</scope>
    <source>
        <strain evidence="8">TRF0915ILg1</strain>
        <tissue evidence="8">Whole body</tissue>
    </source>
</reference>
<feature type="domain" description="Peptidase S1" evidence="7">
    <location>
        <begin position="1"/>
        <end position="235"/>
    </location>
</feature>
<evidence type="ECO:0000256" key="6">
    <source>
        <dbReference type="ARBA" id="ARBA00023157"/>
    </source>
</evidence>
<protein>
    <recommendedName>
        <fullName evidence="7">Peptidase S1 domain-containing protein</fullName>
    </recommendedName>
</protein>
<dbReference type="AlphaFoldDB" id="A0A8K0CSX2"/>
<proteinExistence type="inferred from homology"/>
<dbReference type="Pfam" id="PF00089">
    <property type="entry name" value="Trypsin"/>
    <property type="match status" value="1"/>
</dbReference>
<keyword evidence="6" id="KW-1015">Disulfide bond</keyword>
<organism evidence="8 9">
    <name type="scientific">Ignelater luminosus</name>
    <name type="common">Cucubano</name>
    <name type="synonym">Pyrophorus luminosus</name>
    <dbReference type="NCBI Taxonomy" id="2038154"/>
    <lineage>
        <taxon>Eukaryota</taxon>
        <taxon>Metazoa</taxon>
        <taxon>Ecdysozoa</taxon>
        <taxon>Arthropoda</taxon>
        <taxon>Hexapoda</taxon>
        <taxon>Insecta</taxon>
        <taxon>Pterygota</taxon>
        <taxon>Neoptera</taxon>
        <taxon>Endopterygota</taxon>
        <taxon>Coleoptera</taxon>
        <taxon>Polyphaga</taxon>
        <taxon>Elateriformia</taxon>
        <taxon>Elateroidea</taxon>
        <taxon>Elateridae</taxon>
        <taxon>Agrypninae</taxon>
        <taxon>Pyrophorini</taxon>
        <taxon>Ignelater</taxon>
    </lineage>
</organism>
<comment type="subcellular location">
    <subcellularLocation>
        <location evidence="1">Secreted</location>
        <location evidence="1">Extracellular space</location>
    </subcellularLocation>
</comment>
<evidence type="ECO:0000256" key="1">
    <source>
        <dbReference type="ARBA" id="ARBA00004239"/>
    </source>
</evidence>
<dbReference type="InterPro" id="IPR001254">
    <property type="entry name" value="Trypsin_dom"/>
</dbReference>
<dbReference type="FunFam" id="2.40.10.10:FF:000036">
    <property type="entry name" value="Trypsin beta"/>
    <property type="match status" value="1"/>
</dbReference>
<dbReference type="SMART" id="SM00020">
    <property type="entry name" value="Tryp_SPc"/>
    <property type="match status" value="1"/>
</dbReference>
<comment type="caution">
    <text evidence="8">The sequence shown here is derived from an EMBL/GenBank/DDBJ whole genome shotgun (WGS) entry which is preliminary data.</text>
</comment>
<evidence type="ECO:0000313" key="8">
    <source>
        <dbReference type="EMBL" id="KAF2889015.1"/>
    </source>
</evidence>
<sequence>MIGGTPADIEDYPSMAYLFVEKAAGYDYRGGAAIIGMYWAITAAHCLIFIPDFLIKSKSAFIGSNTSYWENNFVKHQIIKKYVHAQFNKKELDFDIGLVKVHNPFDGIYEKPIKLAVVNYGYNEATAALALGWGTTDPLAYSVVSRLRLAEVKLKNFKICQENYAKVGDLVTNTMICAGAPGKDACVYDSGGPLYQNDVLIGLISWGSGKCGHRDLPSVYTKLSMFNQWIKSNLEK</sequence>
<dbReference type="GO" id="GO:0004252">
    <property type="term" value="F:serine-type endopeptidase activity"/>
    <property type="evidence" value="ECO:0007669"/>
    <property type="project" value="InterPro"/>
</dbReference>
<dbReference type="GO" id="GO:0006508">
    <property type="term" value="P:proteolysis"/>
    <property type="evidence" value="ECO:0007669"/>
    <property type="project" value="UniProtKB-KW"/>
</dbReference>
<keyword evidence="9" id="KW-1185">Reference proteome</keyword>
<dbReference type="PROSITE" id="PS00134">
    <property type="entry name" value="TRYPSIN_HIS"/>
    <property type="match status" value="1"/>
</dbReference>
<comment type="similarity">
    <text evidence="2">Belongs to the peptidase S1 family.</text>
</comment>
<dbReference type="CDD" id="cd00190">
    <property type="entry name" value="Tryp_SPc"/>
    <property type="match status" value="1"/>
</dbReference>
<evidence type="ECO:0000256" key="5">
    <source>
        <dbReference type="ARBA" id="ARBA00022825"/>
    </source>
</evidence>
<dbReference type="InterPro" id="IPR009003">
    <property type="entry name" value="Peptidase_S1_PA"/>
</dbReference>
<keyword evidence="5" id="KW-0720">Serine protease</keyword>
<evidence type="ECO:0000313" key="9">
    <source>
        <dbReference type="Proteomes" id="UP000801492"/>
    </source>
</evidence>
<keyword evidence="3" id="KW-0645">Protease</keyword>
<dbReference type="GO" id="GO:0005576">
    <property type="term" value="C:extracellular region"/>
    <property type="evidence" value="ECO:0007669"/>
    <property type="project" value="UniProtKB-SubCell"/>
</dbReference>
<dbReference type="OrthoDB" id="9425590at2759"/>
<dbReference type="InterPro" id="IPR018114">
    <property type="entry name" value="TRYPSIN_HIS"/>
</dbReference>
<dbReference type="Proteomes" id="UP000801492">
    <property type="component" value="Unassembled WGS sequence"/>
</dbReference>
<dbReference type="PRINTS" id="PR00722">
    <property type="entry name" value="CHYMOTRYPSIN"/>
</dbReference>
<keyword evidence="4" id="KW-0378">Hydrolase</keyword>
<accession>A0A8K0CSX2</accession>
<evidence type="ECO:0000256" key="2">
    <source>
        <dbReference type="ARBA" id="ARBA00007664"/>
    </source>
</evidence>
<gene>
    <name evidence="8" type="ORF">ILUMI_17158</name>
</gene>
<dbReference type="InterPro" id="IPR001314">
    <property type="entry name" value="Peptidase_S1A"/>
</dbReference>
<dbReference type="InterPro" id="IPR043504">
    <property type="entry name" value="Peptidase_S1_PA_chymotrypsin"/>
</dbReference>